<proteinExistence type="predicted"/>
<dbReference type="EMBL" id="CP000554">
    <property type="protein sequence ID" value="ABM76981.1"/>
    <property type="molecule type" value="Genomic_DNA"/>
</dbReference>
<gene>
    <name evidence="1" type="ordered locus">P9303_02261</name>
    <name evidence="2" type="ordered locus">P9303_21811</name>
</gene>
<evidence type="ECO:0000313" key="2">
    <source>
        <dbReference type="EMBL" id="ABM78916.1"/>
    </source>
</evidence>
<sequence length="41" mass="4502">MKAKIDAVTGFCNSFLLTGPHTLVAYLLKPFDQLLIASHRA</sequence>
<reference evidence="1" key="2">
    <citation type="submission" date="2007-01" db="EMBL/GenBank/DDBJ databases">
        <authorList>
            <person name="Chisholm S."/>
            <person name="Huang K."/>
            <person name="Martiny A."/>
            <person name="Kettler G."/>
            <person name="Zucker J."/>
            <person name="Coleman M."/>
            <person name="Keller K."/>
            <person name="Arkin A."/>
            <person name="Coe A."/>
            <person name="Rodrigue S."/>
            <person name="Church G."/>
            <person name="Ferriera S."/>
            <person name="Johnson J."/>
            <person name="Kravitz S."/>
            <person name="Beeson K."/>
            <person name="Sutton G."/>
            <person name="Rogers Y.-H."/>
            <person name="Friedman R."/>
            <person name="Frazier M."/>
            <person name="Venter J.C."/>
        </authorList>
    </citation>
    <scope>NUCLEOTIDE SEQUENCE</scope>
    <source>
        <strain evidence="1">MIT 9303</strain>
    </source>
</reference>
<dbReference type="KEGG" id="pmf:P9303_02261"/>
<accession>A2C671</accession>
<organism evidence="1 3">
    <name type="scientific">Prochlorococcus marinus (strain MIT 9303)</name>
    <dbReference type="NCBI Taxonomy" id="59922"/>
    <lineage>
        <taxon>Bacteria</taxon>
        <taxon>Bacillati</taxon>
        <taxon>Cyanobacteriota</taxon>
        <taxon>Cyanophyceae</taxon>
        <taxon>Synechococcales</taxon>
        <taxon>Prochlorococcaceae</taxon>
        <taxon>Prochlorococcus</taxon>
    </lineage>
</organism>
<name>A2C671_PROM3</name>
<evidence type="ECO:0000313" key="1">
    <source>
        <dbReference type="EMBL" id="ABM76981.1"/>
    </source>
</evidence>
<dbReference type="KEGG" id="pmf:P9303_21811"/>
<dbReference type="AlphaFoldDB" id="A2C671"/>
<dbReference type="EMBL" id="CP000554">
    <property type="protein sequence ID" value="ABM78916.1"/>
    <property type="molecule type" value="Genomic_DNA"/>
</dbReference>
<dbReference type="Proteomes" id="UP000002274">
    <property type="component" value="Chromosome"/>
</dbReference>
<reference evidence="1 3" key="1">
    <citation type="journal article" date="2007" name="PLoS Genet.">
        <title>Patterns and implications of gene gain and loss in the evolution of Prochlorococcus.</title>
        <authorList>
            <person name="Kettler G.C."/>
            <person name="Martiny A.C."/>
            <person name="Huang K."/>
            <person name="Zucker J."/>
            <person name="Coleman M.L."/>
            <person name="Rodrigue S."/>
            <person name="Chen F."/>
            <person name="Lapidus A."/>
            <person name="Ferriera S."/>
            <person name="Johnson J."/>
            <person name="Steglich C."/>
            <person name="Church G.M."/>
            <person name="Richardson P."/>
            <person name="Chisholm S.W."/>
        </authorList>
    </citation>
    <scope>NUCLEOTIDE SEQUENCE [LARGE SCALE GENOMIC DNA]</scope>
    <source>
        <strain evidence="1 3">MIT 9303</strain>
    </source>
</reference>
<protein>
    <submittedName>
        <fullName evidence="1">Uncharacterized protein</fullName>
    </submittedName>
</protein>
<dbReference type="HOGENOM" id="CLU_3275075_0_0_3"/>
<evidence type="ECO:0000313" key="3">
    <source>
        <dbReference type="Proteomes" id="UP000002274"/>
    </source>
</evidence>